<evidence type="ECO:0000256" key="8">
    <source>
        <dbReference type="ARBA" id="ARBA00025217"/>
    </source>
</evidence>
<evidence type="ECO:0000313" key="14">
    <source>
        <dbReference type="Proteomes" id="UP001364211"/>
    </source>
</evidence>
<dbReference type="SUPFAM" id="SSF50677">
    <property type="entry name" value="ValRS/IleRS/LeuRS editing domain"/>
    <property type="match status" value="1"/>
</dbReference>
<feature type="short sequence motif" description="'HIGH' region" evidence="10">
    <location>
        <begin position="54"/>
        <end position="64"/>
    </location>
</feature>
<comment type="subcellular location">
    <subcellularLocation>
        <location evidence="10">Cytoplasm</location>
    </subcellularLocation>
</comment>
<evidence type="ECO:0000256" key="4">
    <source>
        <dbReference type="ARBA" id="ARBA00022741"/>
    </source>
</evidence>
<feature type="domain" description="Aminoacyl-tRNA synthetase class Ia" evidence="11">
    <location>
        <begin position="20"/>
        <end position="649"/>
    </location>
</feature>
<dbReference type="SUPFAM" id="SSF52374">
    <property type="entry name" value="Nucleotidylyl transferase"/>
    <property type="match status" value="1"/>
</dbReference>
<dbReference type="NCBIfam" id="TIGR00392">
    <property type="entry name" value="ileS"/>
    <property type="match status" value="1"/>
</dbReference>
<reference evidence="13 14" key="1">
    <citation type="submission" date="2024-03" db="EMBL/GenBank/DDBJ databases">
        <title>Draft genome sequence of Pseudonocardia sp. DW16-2.</title>
        <authorList>
            <person name="Duangmal K."/>
        </authorList>
    </citation>
    <scope>NUCLEOTIDE SEQUENCE [LARGE SCALE GENOMIC DNA]</scope>
    <source>
        <strain evidence="13 14">DW16-2</strain>
    </source>
</reference>
<organism evidence="13 14">
    <name type="scientific">Pseudonocardia spirodelae</name>
    <dbReference type="NCBI Taxonomy" id="3133431"/>
    <lineage>
        <taxon>Bacteria</taxon>
        <taxon>Bacillati</taxon>
        <taxon>Actinomycetota</taxon>
        <taxon>Actinomycetes</taxon>
        <taxon>Pseudonocardiales</taxon>
        <taxon>Pseudonocardiaceae</taxon>
        <taxon>Pseudonocardia</taxon>
    </lineage>
</organism>
<evidence type="ECO:0000259" key="12">
    <source>
        <dbReference type="Pfam" id="PF08264"/>
    </source>
</evidence>
<dbReference type="RefSeq" id="WP_340285902.1">
    <property type="nucleotide sequence ID" value="NZ_JBBJUP010000002.1"/>
</dbReference>
<dbReference type="InterPro" id="IPR023586">
    <property type="entry name" value="Ile-tRNA-ligase_type2"/>
</dbReference>
<dbReference type="InterPro" id="IPR014729">
    <property type="entry name" value="Rossmann-like_a/b/a_fold"/>
</dbReference>
<dbReference type="Pfam" id="PF00133">
    <property type="entry name" value="tRNA-synt_1"/>
    <property type="match status" value="1"/>
</dbReference>
<keyword evidence="14" id="KW-1185">Reference proteome</keyword>
<comment type="domain">
    <text evidence="10">IleRS has two distinct active sites: one for aminoacylation and one for editing. The misactivated valine is translocated from the active site to the editing site, which sterically excludes the correctly activated isoleucine. The single editing site contains two valyl binding pockets, one specific for each substrate (Val-AMP or Val-tRNA(Ile)).</text>
</comment>
<dbReference type="GO" id="GO:0004822">
    <property type="term" value="F:isoleucine-tRNA ligase activity"/>
    <property type="evidence" value="ECO:0007669"/>
    <property type="project" value="UniProtKB-EC"/>
</dbReference>
<evidence type="ECO:0000256" key="9">
    <source>
        <dbReference type="ARBA" id="ARBA00048359"/>
    </source>
</evidence>
<feature type="short sequence motif" description="'KMSKS' region" evidence="10">
    <location>
        <begin position="615"/>
        <end position="619"/>
    </location>
</feature>
<dbReference type="Pfam" id="PF19302">
    <property type="entry name" value="DUF5915"/>
    <property type="match status" value="1"/>
</dbReference>
<evidence type="ECO:0000256" key="5">
    <source>
        <dbReference type="ARBA" id="ARBA00022840"/>
    </source>
</evidence>
<evidence type="ECO:0000256" key="10">
    <source>
        <dbReference type="HAMAP-Rule" id="MF_02003"/>
    </source>
</evidence>
<name>A0ABU8T2J6_9PSEU</name>
<keyword evidence="2 10" id="KW-0963">Cytoplasm</keyword>
<feature type="domain" description="Methionyl/Valyl/Leucyl/Isoleucyl-tRNA synthetase anticodon-binding" evidence="12">
    <location>
        <begin position="698"/>
        <end position="852"/>
    </location>
</feature>
<dbReference type="PRINTS" id="PR00984">
    <property type="entry name" value="TRNASYNTHILE"/>
</dbReference>
<keyword evidence="5 10" id="KW-0067">ATP-binding</keyword>
<proteinExistence type="inferred from homology"/>
<feature type="binding site" evidence="10">
    <location>
        <position position="618"/>
    </location>
    <ligand>
        <name>ATP</name>
        <dbReference type="ChEBI" id="CHEBI:30616"/>
    </ligand>
</feature>
<keyword evidence="6 10" id="KW-0648">Protein biosynthesis</keyword>
<dbReference type="EC" id="6.1.1.5" evidence="10"/>
<dbReference type="Proteomes" id="UP001364211">
    <property type="component" value="Unassembled WGS sequence"/>
</dbReference>
<keyword evidence="10" id="KW-0479">Metal-binding</keyword>
<dbReference type="InterPro" id="IPR001412">
    <property type="entry name" value="aa-tRNA-synth_I_CS"/>
</dbReference>
<evidence type="ECO:0000256" key="2">
    <source>
        <dbReference type="ARBA" id="ARBA00022490"/>
    </source>
</evidence>
<dbReference type="EMBL" id="JBBJUP010000002">
    <property type="protein sequence ID" value="MEJ8277776.1"/>
    <property type="molecule type" value="Genomic_DNA"/>
</dbReference>
<evidence type="ECO:0000256" key="3">
    <source>
        <dbReference type="ARBA" id="ARBA00022598"/>
    </source>
</evidence>
<evidence type="ECO:0000259" key="11">
    <source>
        <dbReference type="Pfam" id="PF00133"/>
    </source>
</evidence>
<dbReference type="InterPro" id="IPR009008">
    <property type="entry name" value="Val/Leu/Ile-tRNA-synth_edit"/>
</dbReference>
<comment type="caution">
    <text evidence="13">The sequence shown here is derived from an EMBL/GenBank/DDBJ whole genome shotgun (WGS) entry which is preliminary data.</text>
</comment>
<dbReference type="CDD" id="cd07961">
    <property type="entry name" value="Anticodon_Ia_Ile_ABEc"/>
    <property type="match status" value="1"/>
</dbReference>
<comment type="similarity">
    <text evidence="1 10">Belongs to the class-I aminoacyl-tRNA synthetase family. IleS type 2 subfamily.</text>
</comment>
<dbReference type="InterPro" id="IPR002301">
    <property type="entry name" value="Ile-tRNA-ligase"/>
</dbReference>
<dbReference type="SUPFAM" id="SSF47323">
    <property type="entry name" value="Anticodon-binding domain of a subclass of class I aminoacyl-tRNA synthetases"/>
    <property type="match status" value="1"/>
</dbReference>
<sequence length="1060" mass="117770">MSGYPEVPAHPSFPTLEQDVLASWDADDTFRASIDQRPAGENGAREYVFYDGPPFANGLPHYGHLLTGYVKDVVPRYRTMRGHRVERRFGWDTHGLPAEVETENQLGIKHKSEIDEMGVAAFNEACRTSVLRYTGEWRDYVTRQARWVDFDDDYKTLDLDYMESVMWAFKSLWDKGLVYSGFRVLWYCWRCETPLSATETKMDDVYLDRQDPAVTVGLRLSTPDRPETDGALALVWTTTPWTLPSNLAMAVHPDVDYVVVDAHGERWLLAEARVAAYVRELGEDPPVLARVTGRDLLGASYTPPFDFFTGRANAHRVLSADYVTTEDGTGLVHIAPAFGEEDKEVTDAAGIEVVNPVDSRGEFTTEVPPYAGMQVFDANPQIIRDLKERGAHTQGVLLRHETYDHPYPHCWRCGNALIQRAVDSWFVRVTQFRDRMVELNQQIDWTPAHVRDGQFGKWLEGARDWGISRNRYWGSPIPVWQSDDPRHPRTDVYGSLDEIERDFGVRPTDLHRPYVDQLTRPNPDDPTGRSTMRRVPEVLDCWFESGSMPFAQVHYPFQNADWFEHHYPGDFIVEYNGQTRGWFYTLHVLATALFDRPAFRTCVAHGIVLGDDGAKMSKSRKNYPDVNEVFDRDGSDAMRWFLMASPILRGGNLVVTEQGIREGVRQAILPLWNTWYFLSLYAGGERGTWRTDSPHVLDRYVLAKTADLVDGVTAAMDAYDIAGACERIREHAETLTNWYVRRSRERFWSEDPAVRQDAVDTLHTVLEVTCRIAAPLLPLTAEAVWRGLTGGRSVHLTDWPAGHDASLEGPAVAAALPHDDGLVAGMDRIRQVASAALSLRKSAKVRVRQPLPSLTVAAADAKTLEDFTGLLADEVNVRAVELTDDVAAHGRFEIAVNARVAGPRLGRDVQTCIRAVKAGEWTQDGDTVVAAGIVLQPGEFTEKLVAADPERTQALPGNAGLVVLDTTVTPELAAEGTARDVVRVVQQARRDAGLDVSDRIALTLGGPDAVLDAVRAHEAFVLGEVLATSVAYGATATGSTGQVVAPDGATVTLGAAVARA</sequence>
<dbReference type="InterPro" id="IPR002300">
    <property type="entry name" value="aa-tRNA-synth_Ia"/>
</dbReference>
<dbReference type="Pfam" id="PF08264">
    <property type="entry name" value="Anticodon_1"/>
    <property type="match status" value="1"/>
</dbReference>
<dbReference type="Gene3D" id="1.10.730.10">
    <property type="entry name" value="Isoleucyl-tRNA Synthetase, Domain 1"/>
    <property type="match status" value="1"/>
</dbReference>
<accession>A0ABU8T2J6</accession>
<keyword evidence="10" id="KW-0862">Zinc</keyword>
<comment type="cofactor">
    <cofactor evidence="10">
        <name>Zn(2+)</name>
        <dbReference type="ChEBI" id="CHEBI:29105"/>
    </cofactor>
</comment>
<keyword evidence="3 10" id="KW-0436">Ligase</keyword>
<dbReference type="HAMAP" id="MF_02003">
    <property type="entry name" value="Ile_tRNA_synth_type2"/>
    <property type="match status" value="1"/>
</dbReference>
<keyword evidence="4 10" id="KW-0547">Nucleotide-binding</keyword>
<dbReference type="InterPro" id="IPR013155">
    <property type="entry name" value="M/V/L/I-tRNA-synth_anticd-bd"/>
</dbReference>
<evidence type="ECO:0000256" key="1">
    <source>
        <dbReference type="ARBA" id="ARBA00007078"/>
    </source>
</evidence>
<dbReference type="CDD" id="cd00818">
    <property type="entry name" value="IleRS_core"/>
    <property type="match status" value="1"/>
</dbReference>
<comment type="subunit">
    <text evidence="10">Monomer.</text>
</comment>
<dbReference type="PANTHER" id="PTHR42780:SF1">
    <property type="entry name" value="ISOLEUCINE--TRNA LIGASE, CYTOPLASMIC"/>
    <property type="match status" value="1"/>
</dbReference>
<protein>
    <recommendedName>
        <fullName evidence="10">Isoleucine--tRNA ligase</fullName>
        <ecNumber evidence="10">6.1.1.5</ecNumber>
    </recommendedName>
    <alternativeName>
        <fullName evidence="10">Isoleucyl-tRNA synthetase</fullName>
        <shortName evidence="10">IleRS</shortName>
    </alternativeName>
</protein>
<comment type="function">
    <text evidence="8 10">Catalyzes the attachment of isoleucine to tRNA(Ile). As IleRS can inadvertently accommodate and process structurally similar amino acids such as valine, to avoid such errors it has two additional distinct tRNA(Ile)-dependent editing activities. One activity is designated as 'pretransfer' editing and involves the hydrolysis of activated Val-AMP. The other activity is designated 'posttransfer' editing and involves deacylation of mischarged Val-tRNA(Ile).</text>
</comment>
<keyword evidence="7 10" id="KW-0030">Aminoacyl-tRNA synthetase</keyword>
<evidence type="ECO:0000313" key="13">
    <source>
        <dbReference type="EMBL" id="MEJ8277776.1"/>
    </source>
</evidence>
<dbReference type="InterPro" id="IPR033709">
    <property type="entry name" value="Anticodon_Ile_ABEc"/>
</dbReference>
<dbReference type="Gene3D" id="3.90.740.10">
    <property type="entry name" value="Valyl/Leucyl/Isoleucyl-tRNA synthetase, editing domain"/>
    <property type="match status" value="1"/>
</dbReference>
<dbReference type="InterPro" id="IPR009080">
    <property type="entry name" value="tRNAsynth_Ia_anticodon-bd"/>
</dbReference>
<dbReference type="PROSITE" id="PS00178">
    <property type="entry name" value="AA_TRNA_LIGASE_I"/>
    <property type="match status" value="1"/>
</dbReference>
<evidence type="ECO:0000256" key="6">
    <source>
        <dbReference type="ARBA" id="ARBA00022917"/>
    </source>
</evidence>
<evidence type="ECO:0000256" key="7">
    <source>
        <dbReference type="ARBA" id="ARBA00023146"/>
    </source>
</evidence>
<dbReference type="PANTHER" id="PTHR42780">
    <property type="entry name" value="SOLEUCYL-TRNA SYNTHETASE"/>
    <property type="match status" value="1"/>
</dbReference>
<comment type="catalytic activity">
    <reaction evidence="9 10">
        <text>tRNA(Ile) + L-isoleucine + ATP = L-isoleucyl-tRNA(Ile) + AMP + diphosphate</text>
        <dbReference type="Rhea" id="RHEA:11060"/>
        <dbReference type="Rhea" id="RHEA-COMP:9666"/>
        <dbReference type="Rhea" id="RHEA-COMP:9695"/>
        <dbReference type="ChEBI" id="CHEBI:30616"/>
        <dbReference type="ChEBI" id="CHEBI:33019"/>
        <dbReference type="ChEBI" id="CHEBI:58045"/>
        <dbReference type="ChEBI" id="CHEBI:78442"/>
        <dbReference type="ChEBI" id="CHEBI:78528"/>
        <dbReference type="ChEBI" id="CHEBI:456215"/>
        <dbReference type="EC" id="6.1.1.5"/>
    </reaction>
</comment>
<dbReference type="Gene3D" id="3.40.50.620">
    <property type="entry name" value="HUPs"/>
    <property type="match status" value="2"/>
</dbReference>
<gene>
    <name evidence="10 13" type="primary">ileS</name>
    <name evidence="13" type="ORF">WJX68_02435</name>
</gene>